<evidence type="ECO:0000313" key="1">
    <source>
        <dbReference type="EMBL" id="KAK4211740.1"/>
    </source>
</evidence>
<protein>
    <recommendedName>
        <fullName evidence="3">F-box domain-containing protein</fullName>
    </recommendedName>
</protein>
<evidence type="ECO:0008006" key="3">
    <source>
        <dbReference type="Google" id="ProtNLM"/>
    </source>
</evidence>
<sequence length="510" mass="59367">MIMEICRSLCLHCRHERIGELPNEDVCAGIQDQLAISRLSRCSNRLRVTAQPILFHFFAYLEARVAARRWEAQVAIQKREAAFIRTLFWRPDLASSVRSLVLWSPTEDWWGEARKSFALEDQDQTFKRIAKRLGPQWEGRQYDKPFEFHELAIALAPRASYVMLNCYFGLNLSVPSPSQTWENWPQRLENLKHLVLVDREISSDYCYLRDFMALIKHTPNLESLVVESLVVAGCHDGDRDNWEDLWSSSDEFLSRLKKLSVRGFMRGPYRTFIPCSVVEVMIRHSPVLEDLEFFHPWEPIHLHGKSDLERFDLDVYLGTAKTTLKRLCYSAFCFGRVRIYWRGEDEEDLDVFYPNADTRPQFTTGMSLHDFTALEALELEQPVLYGQVFDNPDRSRELLSISEFLGKLPPLLKHFRLGFVFSWPIVFRDLMALADEHGTRFPQLRSVTLDLNERPQQKEHDILLQTYQLAGISLTMQYTVWGGRGLLPTRPAGYPAPKPTPISYEEETRV</sequence>
<dbReference type="AlphaFoldDB" id="A0AAN6Y4M4"/>
<reference evidence="1" key="2">
    <citation type="submission" date="2023-05" db="EMBL/GenBank/DDBJ databases">
        <authorList>
            <consortium name="Lawrence Berkeley National Laboratory"/>
            <person name="Steindorff A."/>
            <person name="Hensen N."/>
            <person name="Bonometti L."/>
            <person name="Westerberg I."/>
            <person name="Brannstrom I.O."/>
            <person name="Guillou S."/>
            <person name="Cros-Aarteil S."/>
            <person name="Calhoun S."/>
            <person name="Haridas S."/>
            <person name="Kuo A."/>
            <person name="Mondo S."/>
            <person name="Pangilinan J."/>
            <person name="Riley R."/>
            <person name="Labutti K."/>
            <person name="Andreopoulos B."/>
            <person name="Lipzen A."/>
            <person name="Chen C."/>
            <person name="Yanf M."/>
            <person name="Daum C."/>
            <person name="Ng V."/>
            <person name="Clum A."/>
            <person name="Ohm R."/>
            <person name="Martin F."/>
            <person name="Silar P."/>
            <person name="Natvig D."/>
            <person name="Lalanne C."/>
            <person name="Gautier V."/>
            <person name="Ament-Velasquez S.L."/>
            <person name="Kruys A."/>
            <person name="Hutchinson M.I."/>
            <person name="Powell A.J."/>
            <person name="Barry K."/>
            <person name="Miller A.N."/>
            <person name="Grigoriev I.V."/>
            <person name="Debuchy R."/>
            <person name="Gladieux P."/>
            <person name="Thoren M.H."/>
            <person name="Johannesson H."/>
        </authorList>
    </citation>
    <scope>NUCLEOTIDE SEQUENCE</scope>
    <source>
        <strain evidence="1">PSN293</strain>
    </source>
</reference>
<accession>A0AAN6Y4M4</accession>
<reference evidence="1" key="1">
    <citation type="journal article" date="2023" name="Mol. Phylogenet. Evol.">
        <title>Genome-scale phylogeny and comparative genomics of the fungal order Sordariales.</title>
        <authorList>
            <person name="Hensen N."/>
            <person name="Bonometti L."/>
            <person name="Westerberg I."/>
            <person name="Brannstrom I.O."/>
            <person name="Guillou S."/>
            <person name="Cros-Aarteil S."/>
            <person name="Calhoun S."/>
            <person name="Haridas S."/>
            <person name="Kuo A."/>
            <person name="Mondo S."/>
            <person name="Pangilinan J."/>
            <person name="Riley R."/>
            <person name="LaButti K."/>
            <person name="Andreopoulos B."/>
            <person name="Lipzen A."/>
            <person name="Chen C."/>
            <person name="Yan M."/>
            <person name="Daum C."/>
            <person name="Ng V."/>
            <person name="Clum A."/>
            <person name="Steindorff A."/>
            <person name="Ohm R.A."/>
            <person name="Martin F."/>
            <person name="Silar P."/>
            <person name="Natvig D.O."/>
            <person name="Lalanne C."/>
            <person name="Gautier V."/>
            <person name="Ament-Velasquez S.L."/>
            <person name="Kruys A."/>
            <person name="Hutchinson M.I."/>
            <person name="Powell A.J."/>
            <person name="Barry K."/>
            <person name="Miller A.N."/>
            <person name="Grigoriev I.V."/>
            <person name="Debuchy R."/>
            <person name="Gladieux P."/>
            <person name="Hiltunen Thoren M."/>
            <person name="Johannesson H."/>
        </authorList>
    </citation>
    <scope>NUCLEOTIDE SEQUENCE</scope>
    <source>
        <strain evidence="1">PSN293</strain>
    </source>
</reference>
<proteinExistence type="predicted"/>
<dbReference type="EMBL" id="MU858142">
    <property type="protein sequence ID" value="KAK4211740.1"/>
    <property type="molecule type" value="Genomic_DNA"/>
</dbReference>
<gene>
    <name evidence="1" type="ORF">QBC37DRAFT_484385</name>
</gene>
<name>A0AAN6Y4M4_9PEZI</name>
<evidence type="ECO:0000313" key="2">
    <source>
        <dbReference type="Proteomes" id="UP001301769"/>
    </source>
</evidence>
<comment type="caution">
    <text evidence="1">The sequence shown here is derived from an EMBL/GenBank/DDBJ whole genome shotgun (WGS) entry which is preliminary data.</text>
</comment>
<keyword evidence="2" id="KW-1185">Reference proteome</keyword>
<organism evidence="1 2">
    <name type="scientific">Rhypophila decipiens</name>
    <dbReference type="NCBI Taxonomy" id="261697"/>
    <lineage>
        <taxon>Eukaryota</taxon>
        <taxon>Fungi</taxon>
        <taxon>Dikarya</taxon>
        <taxon>Ascomycota</taxon>
        <taxon>Pezizomycotina</taxon>
        <taxon>Sordariomycetes</taxon>
        <taxon>Sordariomycetidae</taxon>
        <taxon>Sordariales</taxon>
        <taxon>Naviculisporaceae</taxon>
        <taxon>Rhypophila</taxon>
    </lineage>
</organism>
<dbReference type="Proteomes" id="UP001301769">
    <property type="component" value="Unassembled WGS sequence"/>
</dbReference>